<evidence type="ECO:0000313" key="4">
    <source>
        <dbReference type="Proteomes" id="UP000236630"/>
    </source>
</evidence>
<comment type="caution">
    <text evidence="3">The sequence shown here is derived from an EMBL/GenBank/DDBJ whole genome shotgun (WGS) entry which is preliminary data.</text>
</comment>
<evidence type="ECO:0000256" key="1">
    <source>
        <dbReference type="SAM" id="MobiDB-lite"/>
    </source>
</evidence>
<dbReference type="Proteomes" id="UP000236630">
    <property type="component" value="Unassembled WGS sequence"/>
</dbReference>
<keyword evidence="2" id="KW-1133">Transmembrane helix</keyword>
<protein>
    <submittedName>
        <fullName evidence="3">Uncharacterized protein</fullName>
    </submittedName>
</protein>
<sequence length="98" mass="10622">MQYYMARRDKTREEPTTARETGREKPAPVSIEGAGAGAISVLCADTEAAIAKVAKTNPIIAFTAFFELLTVAIVLYIYTVKVLKNLKLLSELTSGSVQ</sequence>
<evidence type="ECO:0000313" key="3">
    <source>
        <dbReference type="EMBL" id="GAY61105.1"/>
    </source>
</evidence>
<dbReference type="AlphaFoldDB" id="A0A2H5QA25"/>
<gene>
    <name evidence="3" type="ORF">CUMW_207180</name>
</gene>
<keyword evidence="2" id="KW-0812">Transmembrane</keyword>
<reference evidence="3 4" key="1">
    <citation type="journal article" date="2017" name="Front. Genet.">
        <title>Draft sequencing of the heterozygous diploid genome of Satsuma (Citrus unshiu Marc.) using a hybrid assembly approach.</title>
        <authorList>
            <person name="Shimizu T."/>
            <person name="Tanizawa Y."/>
            <person name="Mochizuki T."/>
            <person name="Nagasaki H."/>
            <person name="Yoshioka T."/>
            <person name="Toyoda A."/>
            <person name="Fujiyama A."/>
            <person name="Kaminuma E."/>
            <person name="Nakamura Y."/>
        </authorList>
    </citation>
    <scope>NUCLEOTIDE SEQUENCE [LARGE SCALE GENOMIC DNA]</scope>
    <source>
        <strain evidence="4">cv. Miyagawa wase</strain>
    </source>
</reference>
<keyword evidence="4" id="KW-1185">Reference proteome</keyword>
<feature type="transmembrane region" description="Helical" evidence="2">
    <location>
        <begin position="59"/>
        <end position="78"/>
    </location>
</feature>
<organism evidence="3 4">
    <name type="scientific">Citrus unshiu</name>
    <name type="common">Satsuma mandarin</name>
    <name type="synonym">Citrus nobilis var. unshiu</name>
    <dbReference type="NCBI Taxonomy" id="55188"/>
    <lineage>
        <taxon>Eukaryota</taxon>
        <taxon>Viridiplantae</taxon>
        <taxon>Streptophyta</taxon>
        <taxon>Embryophyta</taxon>
        <taxon>Tracheophyta</taxon>
        <taxon>Spermatophyta</taxon>
        <taxon>Magnoliopsida</taxon>
        <taxon>eudicotyledons</taxon>
        <taxon>Gunneridae</taxon>
        <taxon>Pentapetalae</taxon>
        <taxon>rosids</taxon>
        <taxon>malvids</taxon>
        <taxon>Sapindales</taxon>
        <taxon>Rutaceae</taxon>
        <taxon>Aurantioideae</taxon>
        <taxon>Citrus</taxon>
    </lineage>
</organism>
<feature type="compositionally biased region" description="Basic and acidic residues" evidence="1">
    <location>
        <begin position="1"/>
        <end position="26"/>
    </location>
</feature>
<accession>A0A2H5QA25</accession>
<evidence type="ECO:0000256" key="2">
    <source>
        <dbReference type="SAM" id="Phobius"/>
    </source>
</evidence>
<proteinExistence type="predicted"/>
<keyword evidence="2" id="KW-0472">Membrane</keyword>
<name>A0A2H5QA25_CITUN</name>
<feature type="non-terminal residue" evidence="3">
    <location>
        <position position="98"/>
    </location>
</feature>
<dbReference type="EMBL" id="BDQV01000258">
    <property type="protein sequence ID" value="GAY61105.1"/>
    <property type="molecule type" value="Genomic_DNA"/>
</dbReference>
<feature type="region of interest" description="Disordered" evidence="1">
    <location>
        <begin position="1"/>
        <end position="30"/>
    </location>
</feature>